<comment type="caution">
    <text evidence="1">The sequence shown here is derived from an EMBL/GenBank/DDBJ whole genome shotgun (WGS) entry which is preliminary data.</text>
</comment>
<proteinExistence type="predicted"/>
<protein>
    <submittedName>
        <fullName evidence="1">Uncharacterized protein</fullName>
    </submittedName>
</protein>
<keyword evidence="2" id="KW-1185">Reference proteome</keyword>
<dbReference type="Proteomes" id="UP000759537">
    <property type="component" value="Unassembled WGS sequence"/>
</dbReference>
<organism evidence="1 2">
    <name type="scientific">Russula ochroleuca</name>
    <dbReference type="NCBI Taxonomy" id="152965"/>
    <lineage>
        <taxon>Eukaryota</taxon>
        <taxon>Fungi</taxon>
        <taxon>Dikarya</taxon>
        <taxon>Basidiomycota</taxon>
        <taxon>Agaricomycotina</taxon>
        <taxon>Agaricomycetes</taxon>
        <taxon>Russulales</taxon>
        <taxon>Russulaceae</taxon>
        <taxon>Russula</taxon>
    </lineage>
</organism>
<sequence>MSGINQPIGTEDPEYYAELFCKTRRLADWRLPDDERSCPDIPGIQGVDGLLSRRLQSLLDGVADISLCRRGNVSATMACLKNDKGTPETRLYVVFNHEDDESARHCRQHLQTIFEMLRRVPNKPPAVDGSPKVIANELEDYFIEICKAIHNYSFEIFAHRVSKREHKLSDIREFIEQDRTHFTTEQRSILVNFLEHVHRIIMAVAKAQTTGQLSTTFIKMLLWKYSHWTEHDLLPKDSPADKKVTLLDRADLWLAEEHNIGFQLRRWALKIMSFLITANRLFILTQSHRLRKLLQGNFSVRVLTSPTTAPYYCDLSSKTIQVALDAAVAEISNLPADWDQKRESFIEWLSKKLEVSEVRQKPKVHAELAMIIAMAKGEIKDVLPYVGVSKLSCIMCSHYIRAFNEVTKQKIATKGSHGKAYPGWSWPSLPDSDEELRPAFLRRIRQQLLSDVEQHAENLRRLSDSSMGSGGPEWQIGRTIDEIKELDDMLDMEE</sequence>
<gene>
    <name evidence="1" type="ORF">DFH94DRAFT_745219</name>
</gene>
<dbReference type="Pfam" id="PF14441">
    <property type="entry name" value="OTT_1508_deam"/>
    <property type="match status" value="1"/>
</dbReference>
<dbReference type="OrthoDB" id="3061617at2759"/>
<reference evidence="1" key="2">
    <citation type="journal article" date="2020" name="Nat. Commun.">
        <title>Large-scale genome sequencing of mycorrhizal fungi provides insights into the early evolution of symbiotic traits.</title>
        <authorList>
            <person name="Miyauchi S."/>
            <person name="Kiss E."/>
            <person name="Kuo A."/>
            <person name="Drula E."/>
            <person name="Kohler A."/>
            <person name="Sanchez-Garcia M."/>
            <person name="Morin E."/>
            <person name="Andreopoulos B."/>
            <person name="Barry K.W."/>
            <person name="Bonito G."/>
            <person name="Buee M."/>
            <person name="Carver A."/>
            <person name="Chen C."/>
            <person name="Cichocki N."/>
            <person name="Clum A."/>
            <person name="Culley D."/>
            <person name="Crous P.W."/>
            <person name="Fauchery L."/>
            <person name="Girlanda M."/>
            <person name="Hayes R.D."/>
            <person name="Keri Z."/>
            <person name="LaButti K."/>
            <person name="Lipzen A."/>
            <person name="Lombard V."/>
            <person name="Magnuson J."/>
            <person name="Maillard F."/>
            <person name="Murat C."/>
            <person name="Nolan M."/>
            <person name="Ohm R.A."/>
            <person name="Pangilinan J."/>
            <person name="Pereira M.F."/>
            <person name="Perotto S."/>
            <person name="Peter M."/>
            <person name="Pfister S."/>
            <person name="Riley R."/>
            <person name="Sitrit Y."/>
            <person name="Stielow J.B."/>
            <person name="Szollosi G."/>
            <person name="Zifcakova L."/>
            <person name="Stursova M."/>
            <person name="Spatafora J.W."/>
            <person name="Tedersoo L."/>
            <person name="Vaario L.M."/>
            <person name="Yamada A."/>
            <person name="Yan M."/>
            <person name="Wang P."/>
            <person name="Xu J."/>
            <person name="Bruns T."/>
            <person name="Baldrian P."/>
            <person name="Vilgalys R."/>
            <person name="Dunand C."/>
            <person name="Henrissat B."/>
            <person name="Grigoriev I.V."/>
            <person name="Hibbett D."/>
            <person name="Nagy L.G."/>
            <person name="Martin F.M."/>
        </authorList>
    </citation>
    <scope>NUCLEOTIDE SEQUENCE</scope>
    <source>
        <strain evidence="1">Prilba</strain>
    </source>
</reference>
<accession>A0A9P5T8I0</accession>
<evidence type="ECO:0000313" key="2">
    <source>
        <dbReference type="Proteomes" id="UP000759537"/>
    </source>
</evidence>
<dbReference type="AlphaFoldDB" id="A0A9P5T8I0"/>
<dbReference type="EMBL" id="WHVB01000009">
    <property type="protein sequence ID" value="KAF8479701.1"/>
    <property type="molecule type" value="Genomic_DNA"/>
</dbReference>
<evidence type="ECO:0000313" key="1">
    <source>
        <dbReference type="EMBL" id="KAF8479701.1"/>
    </source>
</evidence>
<reference evidence="1" key="1">
    <citation type="submission" date="2019-10" db="EMBL/GenBank/DDBJ databases">
        <authorList>
            <consortium name="DOE Joint Genome Institute"/>
            <person name="Kuo A."/>
            <person name="Miyauchi S."/>
            <person name="Kiss E."/>
            <person name="Drula E."/>
            <person name="Kohler A."/>
            <person name="Sanchez-Garcia M."/>
            <person name="Andreopoulos B."/>
            <person name="Barry K.W."/>
            <person name="Bonito G."/>
            <person name="Buee M."/>
            <person name="Carver A."/>
            <person name="Chen C."/>
            <person name="Cichocki N."/>
            <person name="Clum A."/>
            <person name="Culley D."/>
            <person name="Crous P.W."/>
            <person name="Fauchery L."/>
            <person name="Girlanda M."/>
            <person name="Hayes R."/>
            <person name="Keri Z."/>
            <person name="LaButti K."/>
            <person name="Lipzen A."/>
            <person name="Lombard V."/>
            <person name="Magnuson J."/>
            <person name="Maillard F."/>
            <person name="Morin E."/>
            <person name="Murat C."/>
            <person name="Nolan M."/>
            <person name="Ohm R."/>
            <person name="Pangilinan J."/>
            <person name="Pereira M."/>
            <person name="Perotto S."/>
            <person name="Peter M."/>
            <person name="Riley R."/>
            <person name="Sitrit Y."/>
            <person name="Stielow B."/>
            <person name="Szollosi G."/>
            <person name="Zifcakova L."/>
            <person name="Stursova M."/>
            <person name="Spatafora J.W."/>
            <person name="Tedersoo L."/>
            <person name="Vaario L.-M."/>
            <person name="Yamada A."/>
            <person name="Yan M."/>
            <person name="Wang P."/>
            <person name="Xu J."/>
            <person name="Bruns T."/>
            <person name="Baldrian P."/>
            <person name="Vilgalys R."/>
            <person name="Henrissat B."/>
            <person name="Grigoriev I.V."/>
            <person name="Hibbett D."/>
            <person name="Nagy L.G."/>
            <person name="Martin F.M."/>
        </authorList>
    </citation>
    <scope>NUCLEOTIDE SEQUENCE</scope>
    <source>
        <strain evidence="1">Prilba</strain>
    </source>
</reference>
<name>A0A9P5T8I0_9AGAM</name>
<dbReference type="InterPro" id="IPR027796">
    <property type="entry name" value="OTT_1508_deam-like"/>
</dbReference>